<keyword evidence="3" id="KW-1185">Reference proteome</keyword>
<evidence type="ECO:0000313" key="3">
    <source>
        <dbReference type="Proteomes" id="UP000005237"/>
    </source>
</evidence>
<dbReference type="Proteomes" id="UP000005237">
    <property type="component" value="Unassembled WGS sequence"/>
</dbReference>
<dbReference type="EnsemblMetazoa" id="CJA32440.1">
    <property type="protein sequence ID" value="CJA32440.1"/>
    <property type="gene ID" value="WBGene00208287"/>
</dbReference>
<sequence length="268" mass="29452">MKHFHVLENVRTPASQDWPTLQSVPYPSSFPSYPAPFAQFGPSVQPTSSLTPPSSALARRGSPEEYIKNGKLDTLGVGQYFGLRIKAHGSKGCEELESFIVKHSGKVTMDTLGNCDMNDPMFPHALSIGNFIALRLGAASRQSSGDVPREDFDRVTGACFNVKSTFFFPTEPPFNGHVISLAGFPRQTCENHVFVKKAIFWLLSRSCTTQEDIQAVNWVLNNENSSKSSKSQIFPSSLYSSLEDLNSAVPPTTHQRMANNSGNLSCEE</sequence>
<accession>A0A8R1IF11</accession>
<protein>
    <submittedName>
        <fullName evidence="2">Uncharacterized protein</fullName>
    </submittedName>
</protein>
<feature type="region of interest" description="Disordered" evidence="1">
    <location>
        <begin position="249"/>
        <end position="268"/>
    </location>
</feature>
<proteinExistence type="predicted"/>
<reference evidence="3" key="1">
    <citation type="submission" date="2010-08" db="EMBL/GenBank/DDBJ databases">
        <authorList>
            <consortium name="Caenorhabditis japonica Sequencing Consortium"/>
            <person name="Wilson R.K."/>
        </authorList>
    </citation>
    <scope>NUCLEOTIDE SEQUENCE [LARGE SCALE GENOMIC DNA]</scope>
    <source>
        <strain evidence="3">DF5081</strain>
    </source>
</reference>
<reference evidence="2" key="2">
    <citation type="submission" date="2022-06" db="UniProtKB">
        <authorList>
            <consortium name="EnsemblMetazoa"/>
        </authorList>
    </citation>
    <scope>IDENTIFICATION</scope>
    <source>
        <strain evidence="2">DF5081</strain>
    </source>
</reference>
<organism evidence="2 3">
    <name type="scientific">Caenorhabditis japonica</name>
    <dbReference type="NCBI Taxonomy" id="281687"/>
    <lineage>
        <taxon>Eukaryota</taxon>
        <taxon>Metazoa</taxon>
        <taxon>Ecdysozoa</taxon>
        <taxon>Nematoda</taxon>
        <taxon>Chromadorea</taxon>
        <taxon>Rhabditida</taxon>
        <taxon>Rhabditina</taxon>
        <taxon>Rhabditomorpha</taxon>
        <taxon>Rhabditoidea</taxon>
        <taxon>Rhabditidae</taxon>
        <taxon>Peloderinae</taxon>
        <taxon>Caenorhabditis</taxon>
    </lineage>
</organism>
<evidence type="ECO:0000313" key="2">
    <source>
        <dbReference type="EnsemblMetazoa" id="CJA32440.1"/>
    </source>
</evidence>
<dbReference type="AlphaFoldDB" id="A0A8R1IF11"/>
<name>A0A8R1IF11_CAEJA</name>
<evidence type="ECO:0000256" key="1">
    <source>
        <dbReference type="SAM" id="MobiDB-lite"/>
    </source>
</evidence>